<feature type="transmembrane region" description="Helical" evidence="11">
    <location>
        <begin position="175"/>
        <end position="193"/>
    </location>
</feature>
<feature type="transmembrane region" description="Helical" evidence="11">
    <location>
        <begin position="74"/>
        <end position="95"/>
    </location>
</feature>
<dbReference type="InterPro" id="IPR039421">
    <property type="entry name" value="Type_1_exporter"/>
</dbReference>
<evidence type="ECO:0000256" key="11">
    <source>
        <dbReference type="SAM" id="Phobius"/>
    </source>
</evidence>
<keyword evidence="5" id="KW-0547">Nucleotide-binding</keyword>
<dbReference type="SUPFAM" id="SSF90123">
    <property type="entry name" value="ABC transporter transmembrane region"/>
    <property type="match status" value="1"/>
</dbReference>
<evidence type="ECO:0000259" key="12">
    <source>
        <dbReference type="PROSITE" id="PS50893"/>
    </source>
</evidence>
<evidence type="ECO:0000256" key="9">
    <source>
        <dbReference type="ARBA" id="ARBA00023055"/>
    </source>
</evidence>
<keyword evidence="7" id="KW-1278">Translocase</keyword>
<keyword evidence="4 11" id="KW-0812">Transmembrane</keyword>
<keyword evidence="10 11" id="KW-0472">Membrane</keyword>
<keyword evidence="15" id="KW-1185">Reference proteome</keyword>
<keyword evidence="2" id="KW-0813">Transport</keyword>
<dbReference type="Pfam" id="PF00664">
    <property type="entry name" value="ABC_membrane"/>
    <property type="match status" value="1"/>
</dbReference>
<accession>A0ABQ0CBY5</accession>
<dbReference type="CDD" id="cd03251">
    <property type="entry name" value="ABCC_MsbA"/>
    <property type="match status" value="1"/>
</dbReference>
<evidence type="ECO:0000256" key="10">
    <source>
        <dbReference type="ARBA" id="ARBA00023136"/>
    </source>
</evidence>
<dbReference type="InterPro" id="IPR011527">
    <property type="entry name" value="ABC1_TM_dom"/>
</dbReference>
<feature type="domain" description="ABC transmembrane type-1" evidence="13">
    <location>
        <begin position="37"/>
        <end position="317"/>
    </location>
</feature>
<dbReference type="EMBL" id="BAAFGK010000004">
    <property type="protein sequence ID" value="GAB0058205.1"/>
    <property type="molecule type" value="Genomic_DNA"/>
</dbReference>
<evidence type="ECO:0000259" key="13">
    <source>
        <dbReference type="PROSITE" id="PS50929"/>
    </source>
</evidence>
<dbReference type="InterPro" id="IPR017871">
    <property type="entry name" value="ABC_transporter-like_CS"/>
</dbReference>
<sequence length="597" mass="66446">MAPPLFSQSAPDASKNRQLLRRWIGLIWPHRIALIPAVISMIVLSATEGAIAYMVQPILDKIFIEQNRAMFHTLPLLVLAVFLVRGIASYTNSYVMGAVGQRIARKLQCQLYNHCLRFEMNYFLTASSGSFISRISNDPIIIKDSTANVMISMIREGLTLIVLVGVLFYRDPVLALVSILGFPFSALLIYALGKRIRTKSHRAQELNESIVSQLEETFSGVRIIKSFCMERYEQAQFRQLTKRVLRTHLDILKINSLSKPSIEMISGLVICGVILYGGGAVIDGKTTTGTFFSFLTAMLMAYDPIKAISNLNNTLQRGMAAMDRIFGTLEREATIQDQPDATPMPLLKNELAFENLTFAYGAELPNVLEEITLKVRAGEQIALVGRSGSGKSTLVNLLPRFFDVTQGAITIDGRDIRSATMRSLRDQISVVTQEVILFNDTVKNNITYGRSEYTQERLEQVAEAANALEFIRQLPQGFDTHIGDRGVRLSGGQRQRLSIARSLLKNAPILILDEATSSLDTESERAVQEALERLMSGRTTLIIAHRLSTIRNADRIIVLKDARIVEDGNHEALLAKNGEYARLHAMHFQDEDSPASG</sequence>
<evidence type="ECO:0000256" key="4">
    <source>
        <dbReference type="ARBA" id="ARBA00022692"/>
    </source>
</evidence>
<evidence type="ECO:0000256" key="1">
    <source>
        <dbReference type="ARBA" id="ARBA00004651"/>
    </source>
</evidence>
<dbReference type="RefSeq" id="WP_420905884.1">
    <property type="nucleotide sequence ID" value="NZ_BAAFGK010000004.1"/>
</dbReference>
<dbReference type="Pfam" id="PF00005">
    <property type="entry name" value="ABC_tran"/>
    <property type="match status" value="1"/>
</dbReference>
<protein>
    <submittedName>
        <fullName evidence="14">Lipid A export ATP-binding/permease protein MsbA</fullName>
    </submittedName>
</protein>
<evidence type="ECO:0000256" key="2">
    <source>
        <dbReference type="ARBA" id="ARBA00022448"/>
    </source>
</evidence>
<evidence type="ECO:0000313" key="14">
    <source>
        <dbReference type="EMBL" id="GAB0058205.1"/>
    </source>
</evidence>
<keyword evidence="9" id="KW-0445">Lipid transport</keyword>
<name>A0ABQ0CBY5_9PROT</name>
<proteinExistence type="predicted"/>
<feature type="domain" description="ABC transporter" evidence="12">
    <location>
        <begin position="351"/>
        <end position="586"/>
    </location>
</feature>
<organism evidence="14 15">
    <name type="scientific">Candidatus Magnetaquiglobus chichijimensis</name>
    <dbReference type="NCBI Taxonomy" id="3141448"/>
    <lineage>
        <taxon>Bacteria</taxon>
        <taxon>Pseudomonadati</taxon>
        <taxon>Pseudomonadota</taxon>
        <taxon>Magnetococcia</taxon>
        <taxon>Magnetococcales</taxon>
        <taxon>Candidatus Magnetaquicoccaceae</taxon>
        <taxon>Candidatus Magnetaquiglobus</taxon>
    </lineage>
</organism>
<dbReference type="CDD" id="cd18552">
    <property type="entry name" value="ABC_6TM_MsbA_like"/>
    <property type="match status" value="1"/>
</dbReference>
<evidence type="ECO:0000256" key="5">
    <source>
        <dbReference type="ARBA" id="ARBA00022741"/>
    </source>
</evidence>
<dbReference type="PROSITE" id="PS00211">
    <property type="entry name" value="ABC_TRANSPORTER_1"/>
    <property type="match status" value="1"/>
</dbReference>
<dbReference type="SMART" id="SM00382">
    <property type="entry name" value="AAA"/>
    <property type="match status" value="1"/>
</dbReference>
<feature type="transmembrane region" description="Helical" evidence="11">
    <location>
        <begin position="32"/>
        <end position="54"/>
    </location>
</feature>
<dbReference type="InterPro" id="IPR003593">
    <property type="entry name" value="AAA+_ATPase"/>
</dbReference>
<dbReference type="GO" id="GO:0005524">
    <property type="term" value="F:ATP binding"/>
    <property type="evidence" value="ECO:0007669"/>
    <property type="project" value="UniProtKB-KW"/>
</dbReference>
<evidence type="ECO:0000256" key="6">
    <source>
        <dbReference type="ARBA" id="ARBA00022840"/>
    </source>
</evidence>
<feature type="transmembrane region" description="Helical" evidence="11">
    <location>
        <begin position="262"/>
        <end position="282"/>
    </location>
</feature>
<dbReference type="Gene3D" id="1.20.1560.10">
    <property type="entry name" value="ABC transporter type 1, transmembrane domain"/>
    <property type="match status" value="1"/>
</dbReference>
<dbReference type="PANTHER" id="PTHR43394">
    <property type="entry name" value="ATP-DEPENDENT PERMEASE MDL1, MITOCHONDRIAL"/>
    <property type="match status" value="1"/>
</dbReference>
<reference evidence="14 15" key="1">
    <citation type="submission" date="2024-09" db="EMBL/GenBank/DDBJ databases">
        <title>Draft genome sequence of Candidatus Magnetaquicoccaceae bacterium FCR-1.</title>
        <authorList>
            <person name="Shimoshige H."/>
            <person name="Shimamura S."/>
            <person name="Taoka A."/>
            <person name="Kobayashi H."/>
            <person name="Maekawa T."/>
        </authorList>
    </citation>
    <scope>NUCLEOTIDE SEQUENCE [LARGE SCALE GENOMIC DNA]</scope>
    <source>
        <strain evidence="14 15">FCR-1</strain>
    </source>
</reference>
<dbReference type="InterPro" id="IPR027417">
    <property type="entry name" value="P-loop_NTPase"/>
</dbReference>
<dbReference type="InterPro" id="IPR003439">
    <property type="entry name" value="ABC_transporter-like_ATP-bd"/>
</dbReference>
<evidence type="ECO:0000256" key="8">
    <source>
        <dbReference type="ARBA" id="ARBA00022989"/>
    </source>
</evidence>
<comment type="caution">
    <text evidence="14">The sequence shown here is derived from an EMBL/GenBank/DDBJ whole genome shotgun (WGS) entry which is preliminary data.</text>
</comment>
<gene>
    <name evidence="14" type="primary">msbA</name>
    <name evidence="14" type="ORF">SIID45300_02550</name>
</gene>
<dbReference type="SUPFAM" id="SSF52540">
    <property type="entry name" value="P-loop containing nucleoside triphosphate hydrolases"/>
    <property type="match status" value="1"/>
</dbReference>
<evidence type="ECO:0000256" key="3">
    <source>
        <dbReference type="ARBA" id="ARBA00022475"/>
    </source>
</evidence>
<dbReference type="PROSITE" id="PS50929">
    <property type="entry name" value="ABC_TM1F"/>
    <property type="match status" value="1"/>
</dbReference>
<feature type="transmembrane region" description="Helical" evidence="11">
    <location>
        <begin position="149"/>
        <end position="169"/>
    </location>
</feature>
<comment type="subcellular location">
    <subcellularLocation>
        <location evidence="1">Cell membrane</location>
        <topology evidence="1">Multi-pass membrane protein</topology>
    </subcellularLocation>
</comment>
<evidence type="ECO:0000256" key="7">
    <source>
        <dbReference type="ARBA" id="ARBA00022967"/>
    </source>
</evidence>
<dbReference type="InterPro" id="IPR011917">
    <property type="entry name" value="ABC_transpr_lipidA"/>
</dbReference>
<keyword evidence="8 11" id="KW-1133">Transmembrane helix</keyword>
<evidence type="ECO:0000313" key="15">
    <source>
        <dbReference type="Proteomes" id="UP001628193"/>
    </source>
</evidence>
<dbReference type="PROSITE" id="PS50893">
    <property type="entry name" value="ABC_TRANSPORTER_2"/>
    <property type="match status" value="1"/>
</dbReference>
<dbReference type="Gene3D" id="3.40.50.300">
    <property type="entry name" value="P-loop containing nucleotide triphosphate hydrolases"/>
    <property type="match status" value="1"/>
</dbReference>
<keyword evidence="3" id="KW-1003">Cell membrane</keyword>
<dbReference type="PANTHER" id="PTHR43394:SF1">
    <property type="entry name" value="ATP-BINDING CASSETTE SUB-FAMILY B MEMBER 10, MITOCHONDRIAL"/>
    <property type="match status" value="1"/>
</dbReference>
<dbReference type="NCBIfam" id="TIGR02203">
    <property type="entry name" value="MsbA_lipidA"/>
    <property type="match status" value="1"/>
</dbReference>
<dbReference type="InterPro" id="IPR036640">
    <property type="entry name" value="ABC1_TM_sf"/>
</dbReference>
<keyword evidence="6 14" id="KW-0067">ATP-binding</keyword>
<dbReference type="Proteomes" id="UP001628193">
    <property type="component" value="Unassembled WGS sequence"/>
</dbReference>